<dbReference type="EMBL" id="JACRUM010000003">
    <property type="protein sequence ID" value="MBC5863302.1"/>
    <property type="molecule type" value="Genomic_DNA"/>
</dbReference>
<name>A0ABR7JFR6_9FLAO</name>
<organism evidence="1 2">
    <name type="scientific">Flavobacterium turcicum</name>
    <dbReference type="NCBI Taxonomy" id="2764718"/>
    <lineage>
        <taxon>Bacteria</taxon>
        <taxon>Pseudomonadati</taxon>
        <taxon>Bacteroidota</taxon>
        <taxon>Flavobacteriia</taxon>
        <taxon>Flavobacteriales</taxon>
        <taxon>Flavobacteriaceae</taxon>
        <taxon>Flavobacterium</taxon>
    </lineage>
</organism>
<dbReference type="RefSeq" id="WP_166135206.1">
    <property type="nucleotide sequence ID" value="NZ_JAAOBY010000003.1"/>
</dbReference>
<gene>
    <name evidence="1" type="ORF">H8R26_07680</name>
</gene>
<comment type="caution">
    <text evidence="1">The sequence shown here is derived from an EMBL/GenBank/DDBJ whole genome shotgun (WGS) entry which is preliminary data.</text>
</comment>
<keyword evidence="2" id="KW-1185">Reference proteome</keyword>
<evidence type="ECO:0000313" key="1">
    <source>
        <dbReference type="EMBL" id="MBC5863302.1"/>
    </source>
</evidence>
<sequence>MKKLFLIIIVFHNLIFSQNSDENVSAETISDKIQTHCFENLKPFKELDSLPNWKNHTCSIIDNLFLLQINTENKTFNEELHKSAINRLREISNLFYLEKTPIILTSGMDSFLETEGKNKNLEDDNKIIYVSIGECTMPRNWSEGKEAFNSETMRLLKNK</sequence>
<evidence type="ECO:0000313" key="2">
    <source>
        <dbReference type="Proteomes" id="UP000621670"/>
    </source>
</evidence>
<protein>
    <submittedName>
        <fullName evidence="1">Uncharacterized protein</fullName>
    </submittedName>
</protein>
<dbReference type="Proteomes" id="UP000621670">
    <property type="component" value="Unassembled WGS sequence"/>
</dbReference>
<reference evidence="1 2" key="1">
    <citation type="submission" date="2020-08" db="EMBL/GenBank/DDBJ databases">
        <title>Description of novel Flavobacterium F-400 isolate.</title>
        <authorList>
            <person name="Saticioglu I."/>
            <person name="Duman M."/>
            <person name="Altun S."/>
        </authorList>
    </citation>
    <scope>NUCLEOTIDE SEQUENCE [LARGE SCALE GENOMIC DNA]</scope>
    <source>
        <strain evidence="1 2">F-400</strain>
    </source>
</reference>
<proteinExistence type="predicted"/>
<accession>A0ABR7JFR6</accession>